<keyword evidence="1" id="KW-0732">Signal</keyword>
<dbReference type="RefSeq" id="WP_248666027.1">
    <property type="nucleotide sequence ID" value="NZ_JALPRX010000022.1"/>
</dbReference>
<organism evidence="2 3">
    <name type="scientific">Roseomonas acroporae</name>
    <dbReference type="NCBI Taxonomy" id="2937791"/>
    <lineage>
        <taxon>Bacteria</taxon>
        <taxon>Pseudomonadati</taxon>
        <taxon>Pseudomonadota</taxon>
        <taxon>Alphaproteobacteria</taxon>
        <taxon>Acetobacterales</taxon>
        <taxon>Roseomonadaceae</taxon>
        <taxon>Roseomonas</taxon>
    </lineage>
</organism>
<proteinExistence type="predicted"/>
<feature type="chain" id="PRO_5040797354" evidence="1">
    <location>
        <begin position="19"/>
        <end position="101"/>
    </location>
</feature>
<gene>
    <name evidence="2" type="ORF">M0638_05840</name>
</gene>
<dbReference type="Proteomes" id="UP001139516">
    <property type="component" value="Unassembled WGS sequence"/>
</dbReference>
<evidence type="ECO:0000256" key="1">
    <source>
        <dbReference type="SAM" id="SignalP"/>
    </source>
</evidence>
<sequence>MSRALLAALALLGLAACARSSLPPIENPTPDQIACREEAARDPRVADYSHRYSQSPWAETAIRDDQRATELRAYRNCLAARGVRLPGGVEMERRPSGLQIF</sequence>
<evidence type="ECO:0000313" key="2">
    <source>
        <dbReference type="EMBL" id="MCK8783902.1"/>
    </source>
</evidence>
<keyword evidence="2" id="KW-0436">Ligase</keyword>
<accession>A0A9X1Y878</accession>
<dbReference type="AlphaFoldDB" id="A0A9X1Y878"/>
<name>A0A9X1Y878_9PROT</name>
<reference evidence="2" key="1">
    <citation type="submission" date="2022-04" db="EMBL/GenBank/DDBJ databases">
        <title>Roseomonas acroporae sp. nov., isolated from coral Acropora digitifera.</title>
        <authorList>
            <person name="Sun H."/>
        </authorList>
    </citation>
    <scope>NUCLEOTIDE SEQUENCE</scope>
    <source>
        <strain evidence="2">NAR14</strain>
    </source>
</reference>
<evidence type="ECO:0000313" key="3">
    <source>
        <dbReference type="Proteomes" id="UP001139516"/>
    </source>
</evidence>
<comment type="caution">
    <text evidence="2">The sequence shown here is derived from an EMBL/GenBank/DDBJ whole genome shotgun (WGS) entry which is preliminary data.</text>
</comment>
<keyword evidence="3" id="KW-1185">Reference proteome</keyword>
<feature type="signal peptide" evidence="1">
    <location>
        <begin position="1"/>
        <end position="18"/>
    </location>
</feature>
<protein>
    <submittedName>
        <fullName evidence="2">Phosphoribosylamine--glycine ligase</fullName>
    </submittedName>
</protein>
<dbReference type="PROSITE" id="PS51257">
    <property type="entry name" value="PROKAR_LIPOPROTEIN"/>
    <property type="match status" value="1"/>
</dbReference>
<dbReference type="GO" id="GO:0016874">
    <property type="term" value="F:ligase activity"/>
    <property type="evidence" value="ECO:0007669"/>
    <property type="project" value="UniProtKB-KW"/>
</dbReference>
<dbReference type="EMBL" id="JALPRX010000022">
    <property type="protein sequence ID" value="MCK8783902.1"/>
    <property type="molecule type" value="Genomic_DNA"/>
</dbReference>